<dbReference type="Gene3D" id="2.60.40.60">
    <property type="entry name" value="Cadherins"/>
    <property type="match status" value="4"/>
</dbReference>
<dbReference type="CDD" id="cd00054">
    <property type="entry name" value="EGF_CA"/>
    <property type="match status" value="2"/>
</dbReference>
<proteinExistence type="predicted"/>
<dbReference type="InterPro" id="IPR050174">
    <property type="entry name" value="Protocadherin/Cadherin-CA"/>
</dbReference>
<protein>
    <submittedName>
        <fullName evidence="10">Uncharacterized protein</fullName>
    </submittedName>
</protein>
<evidence type="ECO:0000256" key="6">
    <source>
        <dbReference type="PROSITE-ProRule" id="PRU00076"/>
    </source>
</evidence>
<dbReference type="PANTHER" id="PTHR24028:SF328">
    <property type="entry name" value="CADHERIN-3"/>
    <property type="match status" value="1"/>
</dbReference>
<name>A0A816BIN4_9BILA</name>
<evidence type="ECO:0000313" key="10">
    <source>
        <dbReference type="EMBL" id="CAF1609699.1"/>
    </source>
</evidence>
<dbReference type="PROSITE" id="PS01186">
    <property type="entry name" value="EGF_2"/>
    <property type="match status" value="1"/>
</dbReference>
<keyword evidence="2 7" id="KW-0812">Transmembrane</keyword>
<dbReference type="EMBL" id="CAJNOV010017596">
    <property type="protein sequence ID" value="CAF1609699.1"/>
    <property type="molecule type" value="Genomic_DNA"/>
</dbReference>
<feature type="disulfide bond" evidence="6">
    <location>
        <begin position="1495"/>
        <end position="1504"/>
    </location>
</feature>
<dbReference type="Pfam" id="PF00028">
    <property type="entry name" value="Cadherin"/>
    <property type="match status" value="1"/>
</dbReference>
<evidence type="ECO:0000313" key="11">
    <source>
        <dbReference type="EMBL" id="CAF2092139.1"/>
    </source>
</evidence>
<comment type="subcellular location">
    <subcellularLocation>
        <location evidence="1">Membrane</location>
        <topology evidence="1">Single-pass membrane protein</topology>
    </subcellularLocation>
</comment>
<evidence type="ECO:0000256" key="2">
    <source>
        <dbReference type="ARBA" id="ARBA00022692"/>
    </source>
</evidence>
<keyword evidence="3 7" id="KW-1133">Transmembrane helix</keyword>
<organism evidence="10 12">
    <name type="scientific">Rotaria magnacalcarata</name>
    <dbReference type="NCBI Taxonomy" id="392030"/>
    <lineage>
        <taxon>Eukaryota</taxon>
        <taxon>Metazoa</taxon>
        <taxon>Spiralia</taxon>
        <taxon>Gnathifera</taxon>
        <taxon>Rotifera</taxon>
        <taxon>Eurotatoria</taxon>
        <taxon>Bdelloidea</taxon>
        <taxon>Philodinida</taxon>
        <taxon>Philodinidae</taxon>
        <taxon>Rotaria</taxon>
    </lineage>
</organism>
<feature type="disulfide bond" evidence="6">
    <location>
        <begin position="1456"/>
        <end position="1465"/>
    </location>
</feature>
<feature type="domain" description="EGF-like" evidence="8">
    <location>
        <begin position="1467"/>
        <end position="1505"/>
    </location>
</feature>
<keyword evidence="6" id="KW-0245">EGF-like domain</keyword>
<keyword evidence="5" id="KW-0106">Calcium</keyword>
<accession>A0A816BIN4</accession>
<feature type="transmembrane region" description="Helical" evidence="7">
    <location>
        <begin position="1888"/>
        <end position="1905"/>
    </location>
</feature>
<evidence type="ECO:0000313" key="12">
    <source>
        <dbReference type="Proteomes" id="UP000663855"/>
    </source>
</evidence>
<dbReference type="SMART" id="SM00181">
    <property type="entry name" value="EGF"/>
    <property type="match status" value="2"/>
</dbReference>
<evidence type="ECO:0000259" key="9">
    <source>
        <dbReference type="PROSITE" id="PS50268"/>
    </source>
</evidence>
<feature type="domain" description="EGF-like" evidence="8">
    <location>
        <begin position="1430"/>
        <end position="1466"/>
    </location>
</feature>
<feature type="domain" description="Cadherin" evidence="9">
    <location>
        <begin position="295"/>
        <end position="402"/>
    </location>
</feature>
<dbReference type="GO" id="GO:0007156">
    <property type="term" value="P:homophilic cell adhesion via plasma membrane adhesion molecules"/>
    <property type="evidence" value="ECO:0007669"/>
    <property type="project" value="InterPro"/>
</dbReference>
<dbReference type="InterPro" id="IPR000742">
    <property type="entry name" value="EGF"/>
</dbReference>
<dbReference type="GO" id="GO:0005886">
    <property type="term" value="C:plasma membrane"/>
    <property type="evidence" value="ECO:0007669"/>
    <property type="project" value="TreeGrafter"/>
</dbReference>
<dbReference type="SUPFAM" id="SSF57196">
    <property type="entry name" value="EGF/Laminin"/>
    <property type="match status" value="1"/>
</dbReference>
<comment type="caution">
    <text evidence="10">The sequence shown here is derived from an EMBL/GenBank/DDBJ whole genome shotgun (WGS) entry which is preliminary data.</text>
</comment>
<dbReference type="PANTHER" id="PTHR24028">
    <property type="entry name" value="CADHERIN-87A"/>
    <property type="match status" value="1"/>
</dbReference>
<dbReference type="PROSITE" id="PS50268">
    <property type="entry name" value="CADHERIN_2"/>
    <property type="match status" value="3"/>
</dbReference>
<dbReference type="SMART" id="SM00112">
    <property type="entry name" value="CA"/>
    <property type="match status" value="4"/>
</dbReference>
<reference evidence="10" key="1">
    <citation type="submission" date="2021-02" db="EMBL/GenBank/DDBJ databases">
        <authorList>
            <person name="Nowell W R."/>
        </authorList>
    </citation>
    <scope>NUCLEOTIDE SEQUENCE</scope>
</reference>
<evidence type="ECO:0000259" key="8">
    <source>
        <dbReference type="PROSITE" id="PS50026"/>
    </source>
</evidence>
<evidence type="ECO:0000256" key="4">
    <source>
        <dbReference type="ARBA" id="ARBA00023180"/>
    </source>
</evidence>
<dbReference type="Proteomes" id="UP000663855">
    <property type="component" value="Unassembled WGS sequence"/>
</dbReference>
<evidence type="ECO:0000256" key="1">
    <source>
        <dbReference type="ARBA" id="ARBA00004167"/>
    </source>
</evidence>
<feature type="domain" description="Cadherin" evidence="9">
    <location>
        <begin position="410"/>
        <end position="505"/>
    </location>
</feature>
<keyword evidence="4" id="KW-0325">Glycoprotein</keyword>
<dbReference type="GO" id="GO:0005509">
    <property type="term" value="F:calcium ion binding"/>
    <property type="evidence" value="ECO:0007669"/>
    <property type="project" value="UniProtKB-UniRule"/>
</dbReference>
<sequence length="2700" mass="306774">MIRKKEFAYIFVLFKTTNQCRLNYEEQNQYKIRIKFSYQAESIERDFLITIEDINESPYNLQCSNHTGICTVFDDDFNQTLNCGIKTKNDFNNKTSFEIMCTDNGQPRLSVSTWIQILPNDMTLMFVPIFSLIIPVDDNYNAIDKHTRDNIVISYSNDGDKTEQQRQRRQANSSPQDIVFNVSHLSVPENALNFNIAHIHIVDEDNDNYTCSIQTHNSLQHQQPFEIVNGILRTKLPTNHNNYDLDFDFETTPVYNATVSCSDLIHHFTINKNFTIFVTDVNEAPVELTLTPNILPENSPAGFVIGQLQTIDPDIFSTNQTFQYTIITDMNHIFKLENDNLVLSRDNYVEMCISQPDLCPHDYEQTNSLLVRIFVEDNGEPRASQKFWIQVKITDENDPPVNLMLDETAVKENSPIGTLVGSFLIDDQDLYQTHTYTLISENSFSNNGNLFSIEDNDLRLMRPPDYEQEEFVLITVHATDNGVPPKSITSDFLIEIIDVDEFPTTYIFISNIDNIFLNDTINNLINGVNSARTTYLPQSAYTQASLGKILFLIEDRDQDIDLNGYDNSDLTEFGFSKPTCDLVSEIPYRLLCNSTVTVAHPHSEYYQNALNGHIVVTSLTLISNNKTMNFSKLLRIKFENITLTINGQETDSVDIPRHNAASLIIGSIDALDLAAGGQHQKNTTLNPNSSLSYPLEIINSTILKIRDDANFSSLNMQSIFNVSVFVTTIGEESRLVEKYLIVNVKNKFDFNLTLTNNKIMENSHENTSIGNFIVENGIGDYTIDLVNNSNGKLKLYGTNLLLATKYVEHCYLNHSCSLNYETEPRINITVAVHDPLTNETLRLVDFSIEVQDENEPPFNISLSSIYLNEICLRKISHILLLLFVFIDLVISENTTIGSTIGIINVIDVDFNQTITFTTVNPIFTIENDRLILKRKLIYDIQQHIPIVIQATDNGQPPISIEKLFIINITAINRPPVNITSSLMIGYIERDSENKNSTGAIVGQIYIMDPDLNENFTIIFNKPNFLALEPARNSYSIISDDDFELSAEVYNVGILDVDLPHGQGQTNYSVNVTANITDFGGHSVIYEFVVDYVQKPLINATVLSIFIETTTATGSLFQALHARVYETTPPNTPIIHGVLRSTSLNNSLSNSLTCTATDDQKNSFRVETTITDQLAFIVSLPENYTLNSTIHPIIIVNVQCNISNDTNVNQDIVVDVLPAPPTVEINFNQTETFYAANPINNETILGTFDLIELTTTTPTNRTYNLSLVNYQDTFQLLSNHSLIQIGQYPSEILDFSDAYVNLIVQVIETTPDKPTRIIQRTFHLPIIINSSTPLITFSQSSIANKTESNTTIGYFSISNISIPYQLQLLDTYNDGLELDSNSNSLILKRPINTFPLINNQTQLELKVALINETNGTILLTTFPLRITYENIVDSCLHKDCGNGTCIHRNETVSYCLCTGGYTGIDCRGIDACAYSPCTSNGICHQLSSDGKFSCQCIRNYSGTYCEISIDSCQLNKSSCPSTDICIPIRSNLTNSFKCIPRDELQYFVFDYLNNYKNIDIVDNENFPENVENFLKGNLPFNETIVSSEIIILGPQKYGRAQLMSAAVRMPDDSSTTFSDALEIFCNNISLIMNSFTREMCAGYQQATYLDKYFKSMPSFCPNCTFVDAADKYYWFDKILPFLPLWITVIIGSLLMAAVPLIPFSANTPKKVTLPVMKANRSIKDEECLALVKTVRSAGKITHSHRERNDSGYESNEDTDSYLGEIINNHQQEFHVFPVSLRARSRSTERRGTTIDDLISQNHSPVSRSTSFFNNPRRYIQRSVSMSTQKTPRQSSVGNSQTLKPIIRRRSTLFDSSFGSLMRLTGTPRLNNHDDTYVSSRFRNENTSKFVIGTLWNTFALINNLFLQRPRNRRNALFGDTNIQAEELAHLEQLYSLAERDQANETGTNHLESILAEFLSKLKTNKTQNLQSIILDILSSIEPHCTCYGNHHLHTCIYYDHSLPYVKTFAGNTSQLETIFRDIQNTNKSRQQEASTQSCLEKPHRIFKHYQPTTNTSTQSSPILNLKQWHSHASTQYSPMRDKNNIQIRSNLNEIDDKYNNTDVATQTMENKKNSLIDISTQFSPITLEDDDDDINILSQRKLKTNLRDDHVYMNASTQFSPILNEDMATHLKSHINNDAEVKHTNASTQFTPTIVEDISTQYSIDEVEDIKPKYTNNLHQVNLKTTHDNNLHHQRSSLMHELKQVLTSPVPKQKIVNQDNSEKTIPPTHSVRSLVSMFDTPSIRKESNVDFHSKPFKKLNANTPKAMSPLDSTPRRFGIDDASSSIVDGVIEQYASEMASNIIENAVSTGTTRSVYHNEQQQREQQRRFSFYNNNGGQGKSLLFQSNTFVPVNGTVNQGKNQDFRAESAASITFLNDPLTSTKPSIVENESQHTLIVGRYTDGDDINRAKPKKYHSLTIDPRFDLHSSSSSSSSSSLNNEKFDNQHYLSSSQLFTAQKIYIRPWIVRRATISEIHCLDNNVNDTRVEAKTPTTINSPEIFFNPFPNNHDLDMSTRYTCLISILLYLEYIHDENSNRIVFDELNRIEKQFFNDTLTPIKVDSNVFQTINPDGSKRYRTGFTLGINSSDFTNKPKIFAKQINWKSVKIIIRRFRKKYQHHKQLIKNDENKNYNQSDVENYFKYFDSKSKHRMKKYAKHYAEKI</sequence>
<dbReference type="EMBL" id="CAJNRE010010564">
    <property type="protein sequence ID" value="CAF2092139.1"/>
    <property type="molecule type" value="Genomic_DNA"/>
</dbReference>
<dbReference type="InterPro" id="IPR002126">
    <property type="entry name" value="Cadherin-like_dom"/>
</dbReference>
<gene>
    <name evidence="10" type="ORF">CJN711_LOCUS36354</name>
    <name evidence="11" type="ORF">MBJ925_LOCUS20571</name>
</gene>
<dbReference type="Proteomes" id="UP000663824">
    <property type="component" value="Unassembled WGS sequence"/>
</dbReference>
<dbReference type="SUPFAM" id="SSF49313">
    <property type="entry name" value="Cadherin-like"/>
    <property type="match status" value="3"/>
</dbReference>
<dbReference type="InterPro" id="IPR015919">
    <property type="entry name" value="Cadherin-like_sf"/>
</dbReference>
<dbReference type="Gene3D" id="2.10.25.10">
    <property type="entry name" value="Laminin"/>
    <property type="match status" value="1"/>
</dbReference>
<feature type="disulfide bond" evidence="6">
    <location>
        <begin position="1434"/>
        <end position="1444"/>
    </location>
</feature>
<evidence type="ECO:0000256" key="7">
    <source>
        <dbReference type="SAM" id="Phobius"/>
    </source>
</evidence>
<keyword evidence="6" id="KW-1015">Disulfide bond</keyword>
<feature type="transmembrane region" description="Helical" evidence="7">
    <location>
        <begin position="1680"/>
        <end position="1700"/>
    </location>
</feature>
<evidence type="ECO:0000256" key="5">
    <source>
        <dbReference type="PROSITE-ProRule" id="PRU00043"/>
    </source>
</evidence>
<feature type="domain" description="Cadherin" evidence="9">
    <location>
        <begin position="890"/>
        <end position="977"/>
    </location>
</feature>
<dbReference type="PROSITE" id="PS00022">
    <property type="entry name" value="EGF_1"/>
    <property type="match status" value="2"/>
</dbReference>
<comment type="caution">
    <text evidence="6">Lacks conserved residue(s) required for the propagation of feature annotation.</text>
</comment>
<dbReference type="CDD" id="cd11304">
    <property type="entry name" value="Cadherin_repeat"/>
    <property type="match status" value="4"/>
</dbReference>
<dbReference type="PROSITE" id="PS50026">
    <property type="entry name" value="EGF_3"/>
    <property type="match status" value="2"/>
</dbReference>
<evidence type="ECO:0000256" key="3">
    <source>
        <dbReference type="ARBA" id="ARBA00022989"/>
    </source>
</evidence>
<keyword evidence="7" id="KW-0472">Membrane</keyword>
<feature type="disulfide bond" evidence="6">
    <location>
        <begin position="1476"/>
        <end position="1493"/>
    </location>
</feature>